<dbReference type="InterPro" id="IPR039426">
    <property type="entry name" value="TonB-dep_rcpt-like"/>
</dbReference>
<dbReference type="EMBL" id="SNRX01000072">
    <property type="protein sequence ID" value="KAA6300519.1"/>
    <property type="molecule type" value="Genomic_DNA"/>
</dbReference>
<keyword evidence="2" id="KW-1134">Transmembrane beta strand</keyword>
<keyword evidence="2" id="KW-0472">Membrane</keyword>
<dbReference type="SUPFAM" id="SSF56935">
    <property type="entry name" value="Porins"/>
    <property type="match status" value="1"/>
</dbReference>
<proteinExistence type="inferred from homology"/>
<keyword evidence="2" id="KW-0813">Transport</keyword>
<dbReference type="GO" id="GO:0009279">
    <property type="term" value="C:cell outer membrane"/>
    <property type="evidence" value="ECO:0007669"/>
    <property type="project" value="UniProtKB-SubCell"/>
</dbReference>
<reference evidence="4 5" key="1">
    <citation type="submission" date="2019-03" db="EMBL/GenBank/DDBJ databases">
        <title>Single cell metagenomics reveals metabolic interactions within the superorganism composed of flagellate Streblomastix strix and complex community of Bacteroidetes bacteria on its surface.</title>
        <authorList>
            <person name="Treitli S.C."/>
            <person name="Kolisko M."/>
            <person name="Husnik F."/>
            <person name="Keeling P."/>
            <person name="Hampl V."/>
        </authorList>
    </citation>
    <scope>NUCLEOTIDE SEQUENCE [LARGE SCALE GENOMIC DNA]</scope>
    <source>
        <strain evidence="4">St1</strain>
    </source>
</reference>
<dbReference type="GO" id="GO:0044718">
    <property type="term" value="P:siderophore transmembrane transport"/>
    <property type="evidence" value="ECO:0007669"/>
    <property type="project" value="TreeGrafter"/>
</dbReference>
<dbReference type="GO" id="GO:0015344">
    <property type="term" value="F:siderophore uptake transmembrane transporter activity"/>
    <property type="evidence" value="ECO:0007669"/>
    <property type="project" value="TreeGrafter"/>
</dbReference>
<gene>
    <name evidence="4" type="ORF">EZS26_003334</name>
</gene>
<keyword evidence="4" id="KW-0675">Receptor</keyword>
<dbReference type="InterPro" id="IPR012910">
    <property type="entry name" value="Plug_dom"/>
</dbReference>
<feature type="domain" description="TonB-dependent receptor plug" evidence="3">
    <location>
        <begin position="144"/>
        <end position="241"/>
    </location>
</feature>
<dbReference type="AlphaFoldDB" id="A0A5M8NYD4"/>
<protein>
    <submittedName>
        <fullName evidence="4">TonB-dependent receptor SusC</fullName>
    </submittedName>
</protein>
<organism evidence="4 5">
    <name type="scientific">Candidatus Ordinivivax streblomastigis</name>
    <dbReference type="NCBI Taxonomy" id="2540710"/>
    <lineage>
        <taxon>Bacteria</taxon>
        <taxon>Pseudomonadati</taxon>
        <taxon>Bacteroidota</taxon>
        <taxon>Bacteroidia</taxon>
        <taxon>Bacteroidales</taxon>
        <taxon>Candidatus Ordinivivax</taxon>
    </lineage>
</organism>
<dbReference type="FunFam" id="2.170.130.10:FF:000003">
    <property type="entry name" value="SusC/RagA family TonB-linked outer membrane protein"/>
    <property type="match status" value="1"/>
</dbReference>
<dbReference type="InterPro" id="IPR037066">
    <property type="entry name" value="Plug_dom_sf"/>
</dbReference>
<dbReference type="InterPro" id="IPR023996">
    <property type="entry name" value="TonB-dep_OMP_SusC/RagA"/>
</dbReference>
<keyword evidence="2" id="KW-0812">Transmembrane</keyword>
<accession>A0A5M8NYD4</accession>
<evidence type="ECO:0000256" key="2">
    <source>
        <dbReference type="PROSITE-ProRule" id="PRU01360"/>
    </source>
</evidence>
<evidence type="ECO:0000313" key="4">
    <source>
        <dbReference type="EMBL" id="KAA6300519.1"/>
    </source>
</evidence>
<dbReference type="Pfam" id="PF07715">
    <property type="entry name" value="Plug"/>
    <property type="match status" value="1"/>
</dbReference>
<sequence>MVETILDYLLKKENVRYEITENNLILIYPEQKSRVSDVKSRILVNDATQQKRTLTGIVVDDRGEPVIGANVMEKGTINGNITDVNGKFTLSVLNNAVLQVSYIGYLSQEVAMGNQTTLTITLRKDTKALEEVVVVGYGTQKKGNLTGSIATLKAEEMVVAPVASTTNALAGRLPGLISLQSSGQPGSDAASLSIRGFGGTLVIVDGIEAGFNTIDPNQIETISILKDGSASIYGSRAGNGVILVTTKRGKEQKPTITLNMSYTLQGVTNMPKTVNAGQYAEMAREEWIQSGRPEATAPYTAEQIRKYYESTDPQYPNTDWYDVLIRDWAPQQQHNLSVGGGSDKIKYYGFLGYMDQQTMFKKNGGDYNRYNLQSNIDAKITESLTFQLDLSAIFNSSVFSTRGLSAGDNTVWQDLWNTLPTYPATLPDPTKISWADGMGTGGAHVSSNYELFGTNRNNSQNLKGTGVLTYKFKAIEGLSAKLFVNYMRDYSKNSTFSKPVKFYRYDVLSDTYILAGSLGSQAQMRVSQSQSSMLTTQLSLSYDRYFNVDHHLALMALYEGIDYGSEWFNAGRDGYMSTAIEQLFAGNSETATNGGAANEMGRSSFVGRLNYSFKNKYLLEATLRADASAKFTPEKRWGYFPSVSLGWRLSEEGFLNTVSVIDDLKLRASYGSSGYDGVGNFQYLSGYAISGNYLLGGSTQQGIQSTGMANPDLTWEKIKIYNAGIDWSLLSRTLYGTAEIFYRTRSGIPGNRLATLPNTFGASLPSENLNSLNDRGFELVLGTVQTYGDFTYDINGNISWSRAKWDHYEEQERTDPDENRLYTASGKWTDRRIGYRSDGLFTSQAEIDALSFDQDLRGNSTLRPGDIRYIDVNKDEKLDWRDQVVLGPGTTPHWMSGINLNVKYKNFDLSTLFQGAFGYYTHVVLLHGNKFNSEQIYNLRWTESNNDAHALIPRLGGANTNNLTSDYRLKSAGYLRIKTVAIGYNLPSELLNQANIQQARIYLSGTNLLTFDKLRKYNIDPEMPDGQGGYYYPQQRTISIGLNVSF</sequence>
<keyword evidence="2" id="KW-0998">Cell outer membrane</keyword>
<name>A0A5M8NYD4_9BACT</name>
<keyword evidence="1" id="KW-0732">Signal</keyword>
<evidence type="ECO:0000256" key="1">
    <source>
        <dbReference type="ARBA" id="ARBA00022729"/>
    </source>
</evidence>
<evidence type="ECO:0000313" key="5">
    <source>
        <dbReference type="Proteomes" id="UP000324575"/>
    </source>
</evidence>
<dbReference type="SUPFAM" id="SSF49464">
    <property type="entry name" value="Carboxypeptidase regulatory domain-like"/>
    <property type="match status" value="1"/>
</dbReference>
<dbReference type="PANTHER" id="PTHR30069:SF29">
    <property type="entry name" value="HEMOGLOBIN AND HEMOGLOBIN-HAPTOGLOBIN-BINDING PROTEIN 1-RELATED"/>
    <property type="match status" value="1"/>
</dbReference>
<dbReference type="InterPro" id="IPR008969">
    <property type="entry name" value="CarboxyPept-like_regulatory"/>
</dbReference>
<dbReference type="Gene3D" id="2.60.40.1120">
    <property type="entry name" value="Carboxypeptidase-like, regulatory domain"/>
    <property type="match status" value="1"/>
</dbReference>
<dbReference type="FunFam" id="2.60.40.1120:FF:000003">
    <property type="entry name" value="Outer membrane protein Omp121"/>
    <property type="match status" value="1"/>
</dbReference>
<comment type="caution">
    <text evidence="4">The sequence shown here is derived from an EMBL/GenBank/DDBJ whole genome shotgun (WGS) entry which is preliminary data.</text>
</comment>
<dbReference type="InterPro" id="IPR023997">
    <property type="entry name" value="TonB-dep_OMP_SusC/RagA_CS"/>
</dbReference>
<dbReference type="Pfam" id="PF13715">
    <property type="entry name" value="CarbopepD_reg_2"/>
    <property type="match status" value="1"/>
</dbReference>
<comment type="subcellular location">
    <subcellularLocation>
        <location evidence="2">Cell outer membrane</location>
        <topology evidence="2">Multi-pass membrane protein</topology>
    </subcellularLocation>
</comment>
<dbReference type="PANTHER" id="PTHR30069">
    <property type="entry name" value="TONB-DEPENDENT OUTER MEMBRANE RECEPTOR"/>
    <property type="match status" value="1"/>
</dbReference>
<dbReference type="NCBIfam" id="TIGR04056">
    <property type="entry name" value="OMP_RagA_SusC"/>
    <property type="match status" value="1"/>
</dbReference>
<dbReference type="NCBIfam" id="TIGR04057">
    <property type="entry name" value="SusC_RagA_signa"/>
    <property type="match status" value="1"/>
</dbReference>
<dbReference type="PROSITE" id="PS52016">
    <property type="entry name" value="TONB_DEPENDENT_REC_3"/>
    <property type="match status" value="1"/>
</dbReference>
<dbReference type="Gene3D" id="2.170.130.10">
    <property type="entry name" value="TonB-dependent receptor, plug domain"/>
    <property type="match status" value="1"/>
</dbReference>
<dbReference type="Proteomes" id="UP000324575">
    <property type="component" value="Unassembled WGS sequence"/>
</dbReference>
<comment type="similarity">
    <text evidence="2">Belongs to the TonB-dependent receptor family.</text>
</comment>
<evidence type="ECO:0000259" key="3">
    <source>
        <dbReference type="Pfam" id="PF07715"/>
    </source>
</evidence>